<keyword evidence="2" id="KW-0732">Signal</keyword>
<name>A0A251XE18_CLAMM</name>
<dbReference type="EMBL" id="MDHH01000008">
    <property type="protein sequence ID" value="OUE00447.1"/>
    <property type="molecule type" value="Genomic_DNA"/>
</dbReference>
<evidence type="ECO:0000256" key="1">
    <source>
        <dbReference type="SAM" id="MobiDB-lite"/>
    </source>
</evidence>
<organism evidence="3 4">
    <name type="scientific">Clavibacter michiganensis subsp. michiganensis</name>
    <dbReference type="NCBI Taxonomy" id="33013"/>
    <lineage>
        <taxon>Bacteria</taxon>
        <taxon>Bacillati</taxon>
        <taxon>Actinomycetota</taxon>
        <taxon>Actinomycetes</taxon>
        <taxon>Micrococcales</taxon>
        <taxon>Microbacteriaceae</taxon>
        <taxon>Clavibacter</taxon>
    </lineage>
</organism>
<evidence type="ECO:0000313" key="3">
    <source>
        <dbReference type="EMBL" id="OUE00447.1"/>
    </source>
</evidence>
<gene>
    <name evidence="3" type="ORF">CMMCAS07_18775</name>
</gene>
<feature type="compositionally biased region" description="Low complexity" evidence="1">
    <location>
        <begin position="123"/>
        <end position="134"/>
    </location>
</feature>
<feature type="region of interest" description="Disordered" evidence="1">
    <location>
        <begin position="123"/>
        <end position="151"/>
    </location>
</feature>
<dbReference type="AlphaFoldDB" id="A0A251XE18"/>
<evidence type="ECO:0000313" key="4">
    <source>
        <dbReference type="Proteomes" id="UP000195062"/>
    </source>
</evidence>
<dbReference type="Proteomes" id="UP000195062">
    <property type="component" value="Unassembled WGS sequence"/>
</dbReference>
<evidence type="ECO:0000256" key="2">
    <source>
        <dbReference type="SAM" id="SignalP"/>
    </source>
</evidence>
<keyword evidence="4" id="KW-1185">Reference proteome</keyword>
<dbReference type="InterPro" id="IPR006311">
    <property type="entry name" value="TAT_signal"/>
</dbReference>
<protein>
    <submittedName>
        <fullName evidence="3">Uncharacterized protein</fullName>
    </submittedName>
</protein>
<feature type="compositionally biased region" description="Polar residues" evidence="1">
    <location>
        <begin position="139"/>
        <end position="151"/>
    </location>
</feature>
<reference evidence="3 4" key="1">
    <citation type="submission" date="2016-08" db="EMBL/GenBank/DDBJ databases">
        <title>Genome sequence of Clavibacter michiganensis subsp. michiganensis strain CASJ007.</title>
        <authorList>
            <person name="Thapa S.P."/>
            <person name="Coaker G."/>
        </authorList>
    </citation>
    <scope>NUCLEOTIDE SEQUENCE [LARGE SCALE GENOMIC DNA]</scope>
    <source>
        <strain evidence="3">CASJ007</strain>
    </source>
</reference>
<accession>A0A251XE18</accession>
<feature type="signal peptide" evidence="2">
    <location>
        <begin position="1"/>
        <end position="35"/>
    </location>
</feature>
<dbReference type="PROSITE" id="PS51318">
    <property type="entry name" value="TAT"/>
    <property type="match status" value="1"/>
</dbReference>
<proteinExistence type="predicted"/>
<sequence>MALHMPSRRSRLATATAFGLAAAIVAFGGTAPANAAPGDTAEAEGQLLTFAGTPDLSGLVALSGAYAGYAPGDTPDPQVDASDIDADVLSGVLSAQIAAGVQLGDVLTLDQAVAGGAADQFASAGSAGATGSAGVLTDSGPSPSTRAPATP</sequence>
<comment type="caution">
    <text evidence="3">The sequence shown here is derived from an EMBL/GenBank/DDBJ whole genome shotgun (WGS) entry which is preliminary data.</text>
</comment>
<feature type="chain" id="PRO_5013123684" evidence="2">
    <location>
        <begin position="36"/>
        <end position="151"/>
    </location>
</feature>